<dbReference type="Proteomes" id="UP000480312">
    <property type="component" value="Unassembled WGS sequence"/>
</dbReference>
<evidence type="ECO:0000313" key="2">
    <source>
        <dbReference type="Proteomes" id="UP000480312"/>
    </source>
</evidence>
<proteinExistence type="predicted"/>
<organism evidence="1 2">
    <name type="scientific">Vreelandella alkaliphila</name>
    <dbReference type="NCBI Taxonomy" id="272774"/>
    <lineage>
        <taxon>Bacteria</taxon>
        <taxon>Pseudomonadati</taxon>
        <taxon>Pseudomonadota</taxon>
        <taxon>Gammaproteobacteria</taxon>
        <taxon>Oceanospirillales</taxon>
        <taxon>Halomonadaceae</taxon>
        <taxon>Vreelandella</taxon>
    </lineage>
</organism>
<gene>
    <name evidence="1" type="ORF">GPL32_08445</name>
</gene>
<dbReference type="AlphaFoldDB" id="A0A7C9K6J2"/>
<dbReference type="OrthoDB" id="72471at2"/>
<accession>A0A7C9K6J2</accession>
<dbReference type="EMBL" id="JAAEHK010000009">
    <property type="protein sequence ID" value="NDL70539.1"/>
    <property type="molecule type" value="Genomic_DNA"/>
</dbReference>
<evidence type="ECO:0000313" key="1">
    <source>
        <dbReference type="EMBL" id="NDL70539.1"/>
    </source>
</evidence>
<comment type="caution">
    <text evidence="1">The sequence shown here is derived from an EMBL/GenBank/DDBJ whole genome shotgun (WGS) entry which is preliminary data.</text>
</comment>
<sequence>MNNQRTGQEPFMNSPKACISCSQYGHNSLVDGSGISKKRWDAAAFDLATATIDNGPSPAGNPGPYLKATCVEGTTHRIYSRVQPGDRIWVKETHYINSPAPNAEVIYRADPLPCWEGEEQGIIWSPSMFMPRYAARLVFDVASFRLERLKDMSDEDVAEEGFEGDENGDAFLHFWNLWDSVNGKGSWDANPPVWIYDLQPVGIKPATMPSQSAPAACTLLGGDNATD</sequence>
<protein>
    <submittedName>
        <fullName evidence="1">Uncharacterized protein</fullName>
    </submittedName>
</protein>
<dbReference type="RefSeq" id="WP_162218429.1">
    <property type="nucleotide sequence ID" value="NZ_JAAEHK010000009.1"/>
</dbReference>
<name>A0A7C9K6J2_9GAMM</name>
<reference evidence="1 2" key="1">
    <citation type="submission" date="2020-01" db="EMBL/GenBank/DDBJ databases">
        <title>Whole genome sequencing of Halomonas alkaliphila strain LS44.</title>
        <authorList>
            <person name="Kumar S."/>
            <person name="Paul D."/>
            <person name="Shouche Y."/>
            <person name="Suryavanshi M.V."/>
        </authorList>
    </citation>
    <scope>NUCLEOTIDE SEQUENCE [LARGE SCALE GENOMIC DNA]</scope>
    <source>
        <strain evidence="1 2">LS44</strain>
    </source>
</reference>